<comment type="caution">
    <text evidence="2">The sequence shown here is derived from an EMBL/GenBank/DDBJ whole genome shotgun (WGS) entry which is preliminary data.</text>
</comment>
<dbReference type="AlphaFoldDB" id="A0A0G1Z879"/>
<feature type="region of interest" description="Disordered" evidence="1">
    <location>
        <begin position="321"/>
        <end position="357"/>
    </location>
</feature>
<organism evidence="2 3">
    <name type="scientific">Candidatus Kaiserbacteria bacterium GW2011_GWA2_52_12</name>
    <dbReference type="NCBI Taxonomy" id="1618671"/>
    <lineage>
        <taxon>Bacteria</taxon>
        <taxon>Candidatus Kaiseribacteriota</taxon>
    </lineage>
</organism>
<feature type="compositionally biased region" description="Polar residues" evidence="1">
    <location>
        <begin position="388"/>
        <end position="403"/>
    </location>
</feature>
<dbReference type="EMBL" id="LCQW01000016">
    <property type="protein sequence ID" value="KKW23837.1"/>
    <property type="molecule type" value="Genomic_DNA"/>
</dbReference>
<feature type="compositionally biased region" description="Low complexity" evidence="1">
    <location>
        <begin position="454"/>
        <end position="476"/>
    </location>
</feature>
<gene>
    <name evidence="2" type="ORF">UY67_C0016G0024</name>
</gene>
<feature type="compositionally biased region" description="Pro residues" evidence="1">
    <location>
        <begin position="517"/>
        <end position="528"/>
    </location>
</feature>
<name>A0A0G1Z879_9BACT</name>
<feature type="compositionally biased region" description="Gly residues" evidence="1">
    <location>
        <begin position="335"/>
        <end position="357"/>
    </location>
</feature>
<dbReference type="STRING" id="1618671.UY67_C0016G0024"/>
<evidence type="ECO:0000256" key="1">
    <source>
        <dbReference type="SAM" id="MobiDB-lite"/>
    </source>
</evidence>
<accession>A0A0G1Z879</accession>
<dbReference type="Proteomes" id="UP000034273">
    <property type="component" value="Unassembled WGS sequence"/>
</dbReference>
<dbReference type="GO" id="GO:0003677">
    <property type="term" value="F:DNA binding"/>
    <property type="evidence" value="ECO:0007669"/>
    <property type="project" value="UniProtKB-KW"/>
</dbReference>
<feature type="region of interest" description="Disordered" evidence="1">
    <location>
        <begin position="379"/>
        <end position="539"/>
    </location>
</feature>
<protein>
    <submittedName>
        <fullName evidence="2">Single-stranded DNA-binding protein</fullName>
    </submittedName>
</protein>
<proteinExistence type="predicted"/>
<sequence>MKTIYIQAGIFVAALVMVAAVAGFVVASEADIQYPVPELGNCADKDACKAYCDTSAHMSACISFAEKNQLMSLEEINSAKKFMENGSKGPGDCTGKDSCETYCNDISHIDECVAYAEQTGIMSPQDLAEAKMVQSAISRGVKPPPCKNKKQCDAYCEDPANMKVCIAFGEEAGFLKGEELNQAKKMLTAIDNGATPPPCKGKEACDAYCSAPENMEVCMNFAKAAGFMSPEEAANSEKMLNAIRQGVKPPACKGDAECRTFCSQKEHVEECIAFSVAAGMMSEKDAQMMRETGGVGPGGCSSKEECEAFCGTPENQNACEDFGREHGMMPPEGSGPQGSGEQGPGGRQGPTTGPGGCKGPEECRAFCGKPKNQQACAEFGRQNGAPPQGQSQNGVPPQQQGMLQRSEPGDSRMTGPGGCSGREECQAFCSQSENQQTCAQFGRQNGDRTPQGDGQPPQSGMYQQQPPQQRDGAYQQMPQQREMGQPPPFGTYEQMPQQGQIQLQPRQEMQQQGEYPQLPPGDYPPPPTGSYIPPTGSYEQIPQEPIQQMAPQQEMMQLLPSTSLSSMRFVAAVSAIVAQLFRGF</sequence>
<feature type="compositionally biased region" description="Low complexity" evidence="1">
    <location>
        <begin position="494"/>
        <end position="507"/>
    </location>
</feature>
<evidence type="ECO:0000313" key="3">
    <source>
        <dbReference type="Proteomes" id="UP000034273"/>
    </source>
</evidence>
<feature type="compositionally biased region" description="Polar residues" evidence="1">
    <location>
        <begin position="428"/>
        <end position="443"/>
    </location>
</feature>
<evidence type="ECO:0000313" key="2">
    <source>
        <dbReference type="EMBL" id="KKW23837.1"/>
    </source>
</evidence>
<keyword evidence="2" id="KW-0238">DNA-binding</keyword>
<reference evidence="2 3" key="1">
    <citation type="journal article" date="2015" name="Nature">
        <title>rRNA introns, odd ribosomes, and small enigmatic genomes across a large radiation of phyla.</title>
        <authorList>
            <person name="Brown C.T."/>
            <person name="Hug L.A."/>
            <person name="Thomas B.C."/>
            <person name="Sharon I."/>
            <person name="Castelle C.J."/>
            <person name="Singh A."/>
            <person name="Wilkins M.J."/>
            <person name="Williams K.H."/>
            <person name="Banfield J.F."/>
        </authorList>
    </citation>
    <scope>NUCLEOTIDE SEQUENCE [LARGE SCALE GENOMIC DNA]</scope>
</reference>